<comment type="caution">
    <text evidence="1">The sequence shown here is derived from an EMBL/GenBank/DDBJ whole genome shotgun (WGS) entry which is preliminary data.</text>
</comment>
<organism evidence="1 2">
    <name type="scientific">Aeoliella straminimaris</name>
    <dbReference type="NCBI Taxonomy" id="2954799"/>
    <lineage>
        <taxon>Bacteria</taxon>
        <taxon>Pseudomonadati</taxon>
        <taxon>Planctomycetota</taxon>
        <taxon>Planctomycetia</taxon>
        <taxon>Pirellulales</taxon>
        <taxon>Lacipirellulaceae</taxon>
        <taxon>Aeoliella</taxon>
    </lineage>
</organism>
<dbReference type="AlphaFoldDB" id="A0A9X2FBP2"/>
<sequence>MEVTVEQLHEWAARQAGGDDKAAAELLAEITLEPTKREWNYWCDPPEVGVFAATGIDGAHFGQFVAEDGTWPVVLIAPECAENCWTIVGQSLDEFLCLGCQVGYGVLVELATQPAETVRRIEEPEATTPRQQEILESLRQEFSLAPWEDVGRRLFELQELYLDELILPD</sequence>
<accession>A0A9X2FBP2</accession>
<evidence type="ECO:0000313" key="2">
    <source>
        <dbReference type="Proteomes" id="UP001155241"/>
    </source>
</evidence>
<evidence type="ECO:0000313" key="1">
    <source>
        <dbReference type="EMBL" id="MCO6045142.1"/>
    </source>
</evidence>
<protein>
    <submittedName>
        <fullName evidence="1">Uncharacterized protein</fullName>
    </submittedName>
</protein>
<reference evidence="1" key="1">
    <citation type="submission" date="2022-06" db="EMBL/GenBank/DDBJ databases">
        <title>Aeoliella straminimaris, a novel planctomycete from sediments.</title>
        <authorList>
            <person name="Vitorino I.R."/>
            <person name="Lage O.M."/>
        </authorList>
    </citation>
    <scope>NUCLEOTIDE SEQUENCE</scope>
    <source>
        <strain evidence="1">ICT_H6.2</strain>
    </source>
</reference>
<gene>
    <name evidence="1" type="ORF">NG895_14620</name>
</gene>
<dbReference type="Proteomes" id="UP001155241">
    <property type="component" value="Unassembled WGS sequence"/>
</dbReference>
<dbReference type="EMBL" id="JAMXLR010000051">
    <property type="protein sequence ID" value="MCO6045142.1"/>
    <property type="molecule type" value="Genomic_DNA"/>
</dbReference>
<proteinExistence type="predicted"/>
<dbReference type="RefSeq" id="WP_252853252.1">
    <property type="nucleotide sequence ID" value="NZ_JAMXLR010000051.1"/>
</dbReference>
<name>A0A9X2FBP2_9BACT</name>
<keyword evidence="2" id="KW-1185">Reference proteome</keyword>